<evidence type="ECO:0000256" key="2">
    <source>
        <dbReference type="ARBA" id="ARBA00022598"/>
    </source>
</evidence>
<comment type="similarity">
    <text evidence="1">Belongs to the ATP-dependent AMP-binding enzyme family.</text>
</comment>
<dbReference type="OrthoDB" id="10253869at2759"/>
<dbReference type="SUPFAM" id="SSF56801">
    <property type="entry name" value="Acetyl-CoA synthetase-like"/>
    <property type="match status" value="1"/>
</dbReference>
<accession>A0A9Q0K333</accession>
<keyword evidence="6" id="KW-1185">Reference proteome</keyword>
<dbReference type="InterPro" id="IPR000873">
    <property type="entry name" value="AMP-dep_synth/lig_dom"/>
</dbReference>
<name>A0A9Q0K333_9MAGN</name>
<dbReference type="AlphaFoldDB" id="A0A9Q0K333"/>
<dbReference type="PANTHER" id="PTHR24096:SF160">
    <property type="entry name" value="4-COUMARATE--COA LIGASE-LIKE 9"/>
    <property type="match status" value="1"/>
</dbReference>
<sequence>MAGTNSTASIDSGNGFCSETKIFHSIRPAVPLPPVTLPLSVADFALSLFRYSSSPETTALIDSDTGRHLSYTEFIRQVETLAASLQTQIGLCRGDTAFTLSPACLEIPILYFSLFSLGVVIAPTNPTSTTYEISRQIQLCKPVIAFATAATAHKLPSLRHQMILLDSPEFKSMLTSAEARSRFQKVEVTQSDPAVNLFSSGTTGPVKGVLLTHRNCISALAGFYSLRQKRSSPAVFLYTVPYFHVYGLVHCVKSVAVGETVVVMRKFDLGKVRRAVEQLKVTHIALAPPVMVAMVKNDIVMKGCDMSSLEAVLCSGAPLAKEVADRFSERFPGVFIAQAYGLTETTGGVFRSTGPGEKGPLGSSGRLASNCEAKIVDPDTGNTMPPCKPGELWIRGPTIMKGYIDNDEATAATLDPEGWLRSGDICYIDNNGFLFVVDRLKELIKYKGYQVAPAELENLLQSHPDIIDAAVIPYPDEEAGQVPMAFVVRRRQSTVDEVQIMEFIAKRVSSYKKVRRVSFIDSIPKNAAGKTLRRDLIKLALSATVSKL</sequence>
<feature type="domain" description="AMP-binding enzyme C-terminal" evidence="4">
    <location>
        <begin position="455"/>
        <end position="530"/>
    </location>
</feature>
<dbReference type="PANTHER" id="PTHR24096">
    <property type="entry name" value="LONG-CHAIN-FATTY-ACID--COA LIGASE"/>
    <property type="match status" value="1"/>
</dbReference>
<dbReference type="InterPro" id="IPR042099">
    <property type="entry name" value="ANL_N_sf"/>
</dbReference>
<evidence type="ECO:0000313" key="5">
    <source>
        <dbReference type="EMBL" id="KAJ4960155.1"/>
    </source>
</evidence>
<dbReference type="InterPro" id="IPR045851">
    <property type="entry name" value="AMP-bd_C_sf"/>
</dbReference>
<dbReference type="Proteomes" id="UP001141806">
    <property type="component" value="Unassembled WGS sequence"/>
</dbReference>
<dbReference type="CDD" id="cd05904">
    <property type="entry name" value="4CL"/>
    <property type="match status" value="1"/>
</dbReference>
<reference evidence="5" key="1">
    <citation type="journal article" date="2023" name="Plant J.">
        <title>The genome of the king protea, Protea cynaroides.</title>
        <authorList>
            <person name="Chang J."/>
            <person name="Duong T.A."/>
            <person name="Schoeman C."/>
            <person name="Ma X."/>
            <person name="Roodt D."/>
            <person name="Barker N."/>
            <person name="Li Z."/>
            <person name="Van de Peer Y."/>
            <person name="Mizrachi E."/>
        </authorList>
    </citation>
    <scope>NUCLEOTIDE SEQUENCE</scope>
    <source>
        <tissue evidence="5">Young leaves</tissue>
    </source>
</reference>
<dbReference type="Gene3D" id="3.30.300.30">
    <property type="match status" value="1"/>
</dbReference>
<comment type="caution">
    <text evidence="5">The sequence shown here is derived from an EMBL/GenBank/DDBJ whole genome shotgun (WGS) entry which is preliminary data.</text>
</comment>
<keyword evidence="2" id="KW-0436">Ligase</keyword>
<dbReference type="EMBL" id="JAMYWD010000009">
    <property type="protein sequence ID" value="KAJ4960155.1"/>
    <property type="molecule type" value="Genomic_DNA"/>
</dbReference>
<evidence type="ECO:0000259" key="3">
    <source>
        <dbReference type="Pfam" id="PF00501"/>
    </source>
</evidence>
<proteinExistence type="inferred from homology"/>
<evidence type="ECO:0000259" key="4">
    <source>
        <dbReference type="Pfam" id="PF13193"/>
    </source>
</evidence>
<gene>
    <name evidence="5" type="ORF">NE237_020065</name>
</gene>
<evidence type="ECO:0000313" key="6">
    <source>
        <dbReference type="Proteomes" id="UP001141806"/>
    </source>
</evidence>
<evidence type="ECO:0008006" key="7">
    <source>
        <dbReference type="Google" id="ProtNLM"/>
    </source>
</evidence>
<protein>
    <recommendedName>
        <fullName evidence="7">4-coumarate--CoA ligase</fullName>
    </recommendedName>
</protein>
<organism evidence="5 6">
    <name type="scientific">Protea cynaroides</name>
    <dbReference type="NCBI Taxonomy" id="273540"/>
    <lineage>
        <taxon>Eukaryota</taxon>
        <taxon>Viridiplantae</taxon>
        <taxon>Streptophyta</taxon>
        <taxon>Embryophyta</taxon>
        <taxon>Tracheophyta</taxon>
        <taxon>Spermatophyta</taxon>
        <taxon>Magnoliopsida</taxon>
        <taxon>Proteales</taxon>
        <taxon>Proteaceae</taxon>
        <taxon>Protea</taxon>
    </lineage>
</organism>
<feature type="domain" description="AMP-dependent synthetase/ligase" evidence="3">
    <location>
        <begin position="54"/>
        <end position="403"/>
    </location>
</feature>
<evidence type="ECO:0000256" key="1">
    <source>
        <dbReference type="ARBA" id="ARBA00006432"/>
    </source>
</evidence>
<dbReference type="GO" id="GO:0016405">
    <property type="term" value="F:CoA-ligase activity"/>
    <property type="evidence" value="ECO:0007669"/>
    <property type="project" value="TreeGrafter"/>
</dbReference>
<dbReference type="FunFam" id="3.30.300.30:FF:000007">
    <property type="entry name" value="4-coumarate--CoA ligase 2"/>
    <property type="match status" value="1"/>
</dbReference>
<dbReference type="Pfam" id="PF13193">
    <property type="entry name" value="AMP-binding_C"/>
    <property type="match status" value="1"/>
</dbReference>
<dbReference type="Gene3D" id="3.40.50.12780">
    <property type="entry name" value="N-terminal domain of ligase-like"/>
    <property type="match status" value="1"/>
</dbReference>
<dbReference type="Pfam" id="PF00501">
    <property type="entry name" value="AMP-binding"/>
    <property type="match status" value="1"/>
</dbReference>
<dbReference type="InterPro" id="IPR025110">
    <property type="entry name" value="AMP-bd_C"/>
</dbReference>